<dbReference type="EMBL" id="WTPW01000353">
    <property type="protein sequence ID" value="KAF0520359.1"/>
    <property type="molecule type" value="Genomic_DNA"/>
</dbReference>
<dbReference type="Proteomes" id="UP000439903">
    <property type="component" value="Unassembled WGS sequence"/>
</dbReference>
<feature type="region of interest" description="Disordered" evidence="1">
    <location>
        <begin position="443"/>
        <end position="535"/>
    </location>
</feature>
<proteinExistence type="predicted"/>
<feature type="compositionally biased region" description="Polar residues" evidence="1">
    <location>
        <begin position="32"/>
        <end position="53"/>
    </location>
</feature>
<name>A0A8H4APM1_GIGMA</name>
<dbReference type="AlphaFoldDB" id="A0A8H4APM1"/>
<evidence type="ECO:0000256" key="1">
    <source>
        <dbReference type="SAM" id="MobiDB-lite"/>
    </source>
</evidence>
<feature type="region of interest" description="Disordered" evidence="1">
    <location>
        <begin position="392"/>
        <end position="413"/>
    </location>
</feature>
<evidence type="ECO:0000313" key="2">
    <source>
        <dbReference type="EMBL" id="KAF0520359.1"/>
    </source>
</evidence>
<dbReference type="OrthoDB" id="2409325at2759"/>
<sequence>MPNVTVSNSQIETSSNASSSAKSKKNKRKSIVVTTSKDASPSRQEPLSPTTPALDTAEANVENVNKNPYIEVVNKRIRTLRKKMAKIEKCEEIIRSSPDGKNQLNNDQLQSYERKGEVAGALKECEDILKQIENIDKEEIKNRKILKEQQDDEREKAIANAIDEVKTTYSRSIICLLQFFRLVHFQQVNIVQLSQAESEAVETFRAKLTNVVDEVKDDVSELRIQETLDNINKLHHGDESTINEPMTNGANDVNCKLGVPSHEITYSHIRSLILSPPIIDSVDIQTEQEESYETREVVSAQVEVPTHFDENLGDDIYTVPIGGLQFMLPRGEPSSQDIIDHNHTSYSYPNTDVDQGTQLIETTVDIQDQYQQQQQQQQPFTEPYMVEQQQQYSVEHQHITEHQPEQTDQQQVSIKNKEEPLVQQQELNQVSDNSTDVQQQVLQQNDTSPPVHSNNYKGNHRVNYRNNRNDRGGYRTQGGQGSRRDNGGYRDGGNRDGGYRGGRGYSNSGSRGGRGGGNGYQGYRGGNQYKRSQGN</sequence>
<evidence type="ECO:0000313" key="3">
    <source>
        <dbReference type="Proteomes" id="UP000439903"/>
    </source>
</evidence>
<protein>
    <recommendedName>
        <fullName evidence="4">Caprin-1 dimerization domain-containing protein</fullName>
    </recommendedName>
</protein>
<organism evidence="2 3">
    <name type="scientific">Gigaspora margarita</name>
    <dbReference type="NCBI Taxonomy" id="4874"/>
    <lineage>
        <taxon>Eukaryota</taxon>
        <taxon>Fungi</taxon>
        <taxon>Fungi incertae sedis</taxon>
        <taxon>Mucoromycota</taxon>
        <taxon>Glomeromycotina</taxon>
        <taxon>Glomeromycetes</taxon>
        <taxon>Diversisporales</taxon>
        <taxon>Gigasporaceae</taxon>
        <taxon>Gigaspora</taxon>
    </lineage>
</organism>
<keyword evidence="3" id="KW-1185">Reference proteome</keyword>
<feature type="compositionally biased region" description="Basic and acidic residues" evidence="1">
    <location>
        <begin position="395"/>
        <end position="405"/>
    </location>
</feature>
<gene>
    <name evidence="2" type="ORF">F8M41_016362</name>
</gene>
<feature type="compositionally biased region" description="Gly residues" evidence="1">
    <location>
        <begin position="499"/>
        <end position="525"/>
    </location>
</feature>
<evidence type="ECO:0008006" key="4">
    <source>
        <dbReference type="Google" id="ProtNLM"/>
    </source>
</evidence>
<dbReference type="PANTHER" id="PTHR37736">
    <property type="entry name" value="GLYCINE-RICH PROTEIN"/>
    <property type="match status" value="1"/>
</dbReference>
<dbReference type="PANTHER" id="PTHR37736:SF1">
    <property type="entry name" value="GLYCINE-RICH PROTEIN"/>
    <property type="match status" value="1"/>
</dbReference>
<feature type="region of interest" description="Disordered" evidence="1">
    <location>
        <begin position="1"/>
        <end position="53"/>
    </location>
</feature>
<feature type="compositionally biased region" description="Polar residues" evidence="1">
    <location>
        <begin position="443"/>
        <end position="457"/>
    </location>
</feature>
<reference evidence="2 3" key="1">
    <citation type="journal article" date="2019" name="Environ. Microbiol.">
        <title>At the nexus of three kingdoms: the genome of the mycorrhizal fungus Gigaspora margarita provides insights into plant, endobacterial and fungal interactions.</title>
        <authorList>
            <person name="Venice F."/>
            <person name="Ghignone S."/>
            <person name="Salvioli di Fossalunga A."/>
            <person name="Amselem J."/>
            <person name="Novero M."/>
            <person name="Xianan X."/>
            <person name="Sedzielewska Toro K."/>
            <person name="Morin E."/>
            <person name="Lipzen A."/>
            <person name="Grigoriev I.V."/>
            <person name="Henrissat B."/>
            <person name="Martin F.M."/>
            <person name="Bonfante P."/>
        </authorList>
    </citation>
    <scope>NUCLEOTIDE SEQUENCE [LARGE SCALE GENOMIC DNA]</scope>
    <source>
        <strain evidence="2 3">BEG34</strain>
    </source>
</reference>
<feature type="compositionally biased region" description="Basic and acidic residues" evidence="1">
    <location>
        <begin position="482"/>
        <end position="498"/>
    </location>
</feature>
<accession>A0A8H4APM1</accession>
<feature type="compositionally biased region" description="Polar residues" evidence="1">
    <location>
        <begin position="1"/>
        <end position="13"/>
    </location>
</feature>
<comment type="caution">
    <text evidence="2">The sequence shown here is derived from an EMBL/GenBank/DDBJ whole genome shotgun (WGS) entry which is preliminary data.</text>
</comment>